<evidence type="ECO:0000313" key="3">
    <source>
        <dbReference type="Proteomes" id="UP000078576"/>
    </source>
</evidence>
<accession>A0A194V071</accession>
<organism evidence="2 3">
    <name type="scientific">Cytospora mali</name>
    <name type="common">Apple Valsa canker fungus</name>
    <name type="synonym">Valsa mali</name>
    <dbReference type="NCBI Taxonomy" id="578113"/>
    <lineage>
        <taxon>Eukaryota</taxon>
        <taxon>Fungi</taxon>
        <taxon>Dikarya</taxon>
        <taxon>Ascomycota</taxon>
        <taxon>Pezizomycotina</taxon>
        <taxon>Sordariomycetes</taxon>
        <taxon>Sordariomycetidae</taxon>
        <taxon>Diaporthales</taxon>
        <taxon>Cytosporaceae</taxon>
        <taxon>Cytospora</taxon>
    </lineage>
</organism>
<dbReference type="AlphaFoldDB" id="A0A194V071"/>
<name>A0A194V071_CYTMA</name>
<proteinExistence type="predicted"/>
<protein>
    <submittedName>
        <fullName evidence="2">Uncharacterized protein</fullName>
    </submittedName>
</protein>
<dbReference type="OrthoDB" id="5231607at2759"/>
<keyword evidence="3" id="KW-1185">Reference proteome</keyword>
<dbReference type="STRING" id="694573.A0A194V071"/>
<gene>
    <name evidence="2" type="ORF">VP1G_04572</name>
</gene>
<dbReference type="EMBL" id="KN714698">
    <property type="protein sequence ID" value="KUI57271.1"/>
    <property type="molecule type" value="Genomic_DNA"/>
</dbReference>
<feature type="region of interest" description="Disordered" evidence="1">
    <location>
        <begin position="1"/>
        <end position="35"/>
    </location>
</feature>
<dbReference type="Proteomes" id="UP000078576">
    <property type="component" value="Unassembled WGS sequence"/>
</dbReference>
<sequence length="285" mass="31457">MPLKRKASSRTHFTTPKDGSAGQSPASPAQGEPEQGLHELPDRIAVPYVTAVVDWRDFRSDSFTFGAHWSQNRKKVFFKIRASVALKDDPNDTSIYLQIPSDSIEWLSVFPPNPILGPDLYTFRFFLIRRPTLVFPNIPEMCVGSDLASEETLKAFKIIARELEFTVYAVIPPKLSSPTQLTSLGDAVSHGAVSSLGTRKGLHSLYSGRGGREVEGDIILRNKEDQSEVQDSDLEPASKRRRRCSRLSIVQSVNDSDTAAASDGPPAVWNESTVCALLQESEARI</sequence>
<reference evidence="3" key="1">
    <citation type="submission" date="2014-12" db="EMBL/GenBank/DDBJ databases">
        <title>Genome Sequence of Valsa Canker Pathogens Uncovers a Specific Adaption of Colonization on Woody Bark.</title>
        <authorList>
            <person name="Yin Z."/>
            <person name="Liu H."/>
            <person name="Gao X."/>
            <person name="Li Z."/>
            <person name="Song N."/>
            <person name="Ke X."/>
            <person name="Dai Q."/>
            <person name="Wu Y."/>
            <person name="Sun Y."/>
            <person name="Xu J.-R."/>
            <person name="Kang Z.K."/>
            <person name="Wang L."/>
            <person name="Huang L."/>
        </authorList>
    </citation>
    <scope>NUCLEOTIDE SEQUENCE [LARGE SCALE GENOMIC DNA]</scope>
    <source>
        <strain evidence="3">SXYL134</strain>
    </source>
</reference>
<evidence type="ECO:0000256" key="1">
    <source>
        <dbReference type="SAM" id="MobiDB-lite"/>
    </source>
</evidence>
<evidence type="ECO:0000313" key="2">
    <source>
        <dbReference type="EMBL" id="KUI57271.1"/>
    </source>
</evidence>